<dbReference type="EMBL" id="JAWJWE010000036">
    <property type="protein sequence ID" value="KAK6628759.1"/>
    <property type="molecule type" value="Genomic_DNA"/>
</dbReference>
<dbReference type="Proteomes" id="UP001372834">
    <property type="component" value="Unassembled WGS sequence"/>
</dbReference>
<name>A0AAN8NZ07_POLSC</name>
<dbReference type="AlphaFoldDB" id="A0AAN8NZ07"/>
<reference evidence="1 2" key="1">
    <citation type="submission" date="2023-10" db="EMBL/GenBank/DDBJ databases">
        <title>Genomes of two closely related lineages of the louse Polyplax serrata with different host specificities.</title>
        <authorList>
            <person name="Martinu J."/>
            <person name="Tarabai H."/>
            <person name="Stefka J."/>
            <person name="Hypsa V."/>
        </authorList>
    </citation>
    <scope>NUCLEOTIDE SEQUENCE [LARGE SCALE GENOMIC DNA]</scope>
    <source>
        <strain evidence="1">HR10_N</strain>
    </source>
</reference>
<proteinExistence type="predicted"/>
<organism evidence="1 2">
    <name type="scientific">Polyplax serrata</name>
    <name type="common">Common mouse louse</name>
    <dbReference type="NCBI Taxonomy" id="468196"/>
    <lineage>
        <taxon>Eukaryota</taxon>
        <taxon>Metazoa</taxon>
        <taxon>Ecdysozoa</taxon>
        <taxon>Arthropoda</taxon>
        <taxon>Hexapoda</taxon>
        <taxon>Insecta</taxon>
        <taxon>Pterygota</taxon>
        <taxon>Neoptera</taxon>
        <taxon>Paraneoptera</taxon>
        <taxon>Psocodea</taxon>
        <taxon>Troctomorpha</taxon>
        <taxon>Phthiraptera</taxon>
        <taxon>Anoplura</taxon>
        <taxon>Polyplacidae</taxon>
        <taxon>Polyplax</taxon>
    </lineage>
</organism>
<accession>A0AAN8NZ07</accession>
<sequence length="81" mass="9355">MLEQMRKNIHDIVKKIWRNDGVPKLTLSTLSKNMGCSDFDVKSLSFRTFSKDKESLDRAEVIPIKKSNTKISNDPTDDWDP</sequence>
<comment type="caution">
    <text evidence="1">The sequence shown here is derived from an EMBL/GenBank/DDBJ whole genome shotgun (WGS) entry which is preliminary data.</text>
</comment>
<protein>
    <submittedName>
        <fullName evidence="1">Uncharacterized protein</fullName>
    </submittedName>
</protein>
<evidence type="ECO:0000313" key="1">
    <source>
        <dbReference type="EMBL" id="KAK6628759.1"/>
    </source>
</evidence>
<evidence type="ECO:0000313" key="2">
    <source>
        <dbReference type="Proteomes" id="UP001372834"/>
    </source>
</evidence>
<gene>
    <name evidence="1" type="ORF">RUM43_002575</name>
</gene>